<evidence type="ECO:0000313" key="2">
    <source>
        <dbReference type="EMBL" id="CBW27262.1"/>
    </source>
</evidence>
<gene>
    <name evidence="2" type="ordered locus">BMS_2469</name>
</gene>
<dbReference type="AlphaFoldDB" id="E1X5E1"/>
<reference evidence="3" key="1">
    <citation type="journal article" date="2013" name="ISME J.">
        <title>A small predatory core genome in the divergent marine Bacteriovorax marinus SJ and the terrestrial Bdellovibrio bacteriovorus.</title>
        <authorList>
            <person name="Crossman L.C."/>
            <person name="Chen H."/>
            <person name="Cerdeno-Tarraga A.M."/>
            <person name="Brooks K."/>
            <person name="Quail M.A."/>
            <person name="Pineiro S.A."/>
            <person name="Hobley L."/>
            <person name="Sockett R.E."/>
            <person name="Bentley S.D."/>
            <person name="Parkhill J."/>
            <person name="Williams H.N."/>
            <person name="Stine O.C."/>
        </authorList>
    </citation>
    <scope>NUCLEOTIDE SEQUENCE [LARGE SCALE GENOMIC DNA]</scope>
    <source>
        <strain evidence="3">ATCC BAA-682 / DSM 15412 / SJ</strain>
    </source>
</reference>
<name>E1X5E1_HALMS</name>
<dbReference type="RefSeq" id="WP_014245039.1">
    <property type="nucleotide sequence ID" value="NC_016620.1"/>
</dbReference>
<feature type="chain" id="PRO_5003154573" evidence="1">
    <location>
        <begin position="21"/>
        <end position="84"/>
    </location>
</feature>
<dbReference type="KEGG" id="bmx:BMS_2469"/>
<feature type="signal peptide" evidence="1">
    <location>
        <begin position="1"/>
        <end position="20"/>
    </location>
</feature>
<dbReference type="PATRIC" id="fig|862908.3.peg.2355"/>
<accession>E1X5E1</accession>
<proteinExistence type="predicted"/>
<dbReference type="EMBL" id="FQ312005">
    <property type="protein sequence ID" value="CBW27262.1"/>
    <property type="molecule type" value="Genomic_DNA"/>
</dbReference>
<evidence type="ECO:0000313" key="3">
    <source>
        <dbReference type="Proteomes" id="UP000008963"/>
    </source>
</evidence>
<protein>
    <submittedName>
        <fullName evidence="2">Exported protein</fullName>
    </submittedName>
</protein>
<dbReference type="Proteomes" id="UP000008963">
    <property type="component" value="Chromosome"/>
</dbReference>
<organism evidence="2 3">
    <name type="scientific">Halobacteriovorax marinus (strain ATCC BAA-682 / DSM 15412 / SJ)</name>
    <name type="common">Bacteriovorax marinus</name>
    <dbReference type="NCBI Taxonomy" id="862908"/>
    <lineage>
        <taxon>Bacteria</taxon>
        <taxon>Pseudomonadati</taxon>
        <taxon>Bdellovibrionota</taxon>
        <taxon>Bacteriovoracia</taxon>
        <taxon>Bacteriovoracales</taxon>
        <taxon>Halobacteriovoraceae</taxon>
        <taxon>Halobacteriovorax</taxon>
    </lineage>
</organism>
<keyword evidence="1" id="KW-0732">Signal</keyword>
<evidence type="ECO:0000256" key="1">
    <source>
        <dbReference type="SAM" id="SignalP"/>
    </source>
</evidence>
<dbReference type="HOGENOM" id="CLU_2522933_0_0_7"/>
<keyword evidence="3" id="KW-1185">Reference proteome</keyword>
<sequence length="84" mass="10068">MKPFLNLFFLALFMQVQTYAGSTYIFEESEELYWPTMNIEEVHEMDKDTRSPSAENIEYKSIEELKGLVDVCWYRCSFVYEEVD</sequence>